<dbReference type="GO" id="GO:0005576">
    <property type="term" value="C:extracellular region"/>
    <property type="evidence" value="ECO:0007669"/>
    <property type="project" value="InterPro"/>
</dbReference>
<dbReference type="GO" id="GO:0008294">
    <property type="term" value="F:calcium- and calmodulin-responsive adenylate cyclase activity"/>
    <property type="evidence" value="ECO:0007669"/>
    <property type="project" value="InterPro"/>
</dbReference>
<name>A0A4U1CKR6_9SPHI</name>
<dbReference type="Gene3D" id="3.90.1760.10">
    <property type="entry name" value="Anthrax toxin, edema factor, central domain"/>
    <property type="match status" value="1"/>
</dbReference>
<dbReference type="InterPro" id="IPR037017">
    <property type="entry name" value="Anthrax_toxin_edema_cen_sf"/>
</dbReference>
<proteinExistence type="predicted"/>
<organism evidence="2 3">
    <name type="scientific">Pedobacter polaris</name>
    <dbReference type="NCBI Taxonomy" id="2571273"/>
    <lineage>
        <taxon>Bacteria</taxon>
        <taxon>Pseudomonadati</taxon>
        <taxon>Bacteroidota</taxon>
        <taxon>Sphingobacteriia</taxon>
        <taxon>Sphingobacteriales</taxon>
        <taxon>Sphingobacteriaceae</taxon>
        <taxon>Pedobacter</taxon>
    </lineage>
</organism>
<evidence type="ECO:0000313" key="3">
    <source>
        <dbReference type="Proteomes" id="UP000309488"/>
    </source>
</evidence>
<evidence type="ECO:0000259" key="1">
    <source>
        <dbReference type="Pfam" id="PF03497"/>
    </source>
</evidence>
<sequence>MPKDPKEYLDFANSEVTSRLSDGIKKELIEEGFPSYMCYSFIETAKETNSVILSRLPGGVGTDLIEQGYDLKGFHIKAKSCNWGPMAGFICQLPLFNKLGIDKVSYNTENIGHYLKHLDHFNGNKTNIAAYELQRAGERAIVEARKKADTDRQVSIQEINKYYIPEVTRINKFYDEEILKILTTARTEEQTSGEWSGENAIKAGNPFIPLRRKLTHGDVLDMRGVDDVLILSPRLIYGTAKNVTNEKEPSKNKPTIITEFLLVKADDDIWDIYHGRILYKKRDSDTAFNNSFDGKVITDKVEEKVRTKYQKFIGQIFEIYKENPYKIEAVFEGEGYIARINAELAKTNIFGRIVGDATFYKVRGFVNPFPPFELGPKYYKNAVSGDYDLFGIWPSMNLTQDELIRQSELVTGKYTRMGGKMFTTYFGNKGNFAIEFIPGFKELNPDGSIPILKESAEFGNMHSWGHLVSGLLNSFGASFIEAFADGTRSTANKGFHSDEGGRPGIMEVEFPIAVFMPKKMVSKALNNKYDKELKVKTIAARTTTVSTYGGLIKSPEELLLFMLECMNNDYRILVHYRWLIHLLYNTLPIIDVKREFRKALDNNIANVRKYAKDGFDINNPDMKEFDAIDNNQDIIDAMMAPNHASYLADLKKILGCENDTSEFFERFRSLMFSYAFLSEQPSMGKRFEVEQLMFNYPIKQA</sequence>
<gene>
    <name evidence="2" type="ORF">FA048_16460</name>
</gene>
<feature type="domain" description="Anthrax toxin edema factor central" evidence="1">
    <location>
        <begin position="30"/>
        <end position="99"/>
    </location>
</feature>
<accession>A0A4U1CKR6</accession>
<reference evidence="2 3" key="1">
    <citation type="submission" date="2019-04" db="EMBL/GenBank/DDBJ databases">
        <title>Pedobacter sp. RP-3-22 sp. nov., isolated from Arctic soil.</title>
        <authorList>
            <person name="Dahal R.H."/>
            <person name="Kim D.-U."/>
        </authorList>
    </citation>
    <scope>NUCLEOTIDE SEQUENCE [LARGE SCALE GENOMIC DNA]</scope>
    <source>
        <strain evidence="2 3">RP-3-22</strain>
    </source>
</reference>
<dbReference type="RefSeq" id="WP_136843130.1">
    <property type="nucleotide sequence ID" value="NZ_SWBR01000004.1"/>
</dbReference>
<dbReference type="EMBL" id="SWBR01000004">
    <property type="protein sequence ID" value="TKC06789.1"/>
    <property type="molecule type" value="Genomic_DNA"/>
</dbReference>
<dbReference type="Proteomes" id="UP000309488">
    <property type="component" value="Unassembled WGS sequence"/>
</dbReference>
<keyword evidence="3" id="KW-1185">Reference proteome</keyword>
<dbReference type="OrthoDB" id="1220906at2"/>
<dbReference type="SUPFAM" id="SSF81298">
    <property type="entry name" value="Adenylylcyclase toxin (the edema factor)"/>
    <property type="match status" value="1"/>
</dbReference>
<dbReference type="InterPro" id="IPR005165">
    <property type="entry name" value="Anthrax_toxin_edema_cen"/>
</dbReference>
<comment type="caution">
    <text evidence="2">The sequence shown here is derived from an EMBL/GenBank/DDBJ whole genome shotgun (WGS) entry which is preliminary data.</text>
</comment>
<dbReference type="InterPro" id="IPR035099">
    <property type="entry name" value="Anthrax_toxin_C-terminal"/>
</dbReference>
<protein>
    <recommendedName>
        <fullName evidence="1">Anthrax toxin edema factor central domain-containing protein</fullName>
    </recommendedName>
</protein>
<evidence type="ECO:0000313" key="2">
    <source>
        <dbReference type="EMBL" id="TKC06789.1"/>
    </source>
</evidence>
<dbReference type="AlphaFoldDB" id="A0A4U1CKR6"/>
<dbReference type="Pfam" id="PF03497">
    <property type="entry name" value="Anthrax_toxA"/>
    <property type="match status" value="1"/>
</dbReference>